<comment type="caution">
    <text evidence="1">The sequence shown here is derived from an EMBL/GenBank/DDBJ whole genome shotgun (WGS) entry which is preliminary data.</text>
</comment>
<dbReference type="Proteomes" id="UP000698963">
    <property type="component" value="Unassembled WGS sequence"/>
</dbReference>
<reference evidence="1" key="2">
    <citation type="submission" date="2021-09" db="EMBL/GenBank/DDBJ databases">
        <authorList>
            <person name="Gilroy R."/>
        </authorList>
    </citation>
    <scope>NUCLEOTIDE SEQUENCE</scope>
    <source>
        <strain evidence="1">ChiGjej2B2-19336</strain>
    </source>
</reference>
<evidence type="ECO:0000313" key="1">
    <source>
        <dbReference type="EMBL" id="HJD97942.1"/>
    </source>
</evidence>
<proteinExistence type="predicted"/>
<reference evidence="1" key="1">
    <citation type="journal article" date="2021" name="PeerJ">
        <title>Extensive microbial diversity within the chicken gut microbiome revealed by metagenomics and culture.</title>
        <authorList>
            <person name="Gilroy R."/>
            <person name="Ravi A."/>
            <person name="Getino M."/>
            <person name="Pursley I."/>
            <person name="Horton D.L."/>
            <person name="Alikhan N.F."/>
            <person name="Baker D."/>
            <person name="Gharbi K."/>
            <person name="Hall N."/>
            <person name="Watson M."/>
            <person name="Adriaenssens E.M."/>
            <person name="Foster-Nyarko E."/>
            <person name="Jarju S."/>
            <person name="Secka A."/>
            <person name="Antonio M."/>
            <person name="Oren A."/>
            <person name="Chaudhuri R.R."/>
            <person name="La Ragione R."/>
            <person name="Hildebrand F."/>
            <person name="Pallen M.J."/>
        </authorList>
    </citation>
    <scope>NUCLEOTIDE SEQUENCE</scope>
    <source>
        <strain evidence="1">ChiGjej2B2-19336</strain>
    </source>
</reference>
<dbReference type="EMBL" id="DYZA01000200">
    <property type="protein sequence ID" value="HJD97942.1"/>
    <property type="molecule type" value="Genomic_DNA"/>
</dbReference>
<protein>
    <submittedName>
        <fullName evidence="1">Uncharacterized protein</fullName>
    </submittedName>
</protein>
<gene>
    <name evidence="1" type="ORF">K8W16_09900</name>
</gene>
<evidence type="ECO:0000313" key="2">
    <source>
        <dbReference type="Proteomes" id="UP000698963"/>
    </source>
</evidence>
<dbReference type="AlphaFoldDB" id="A0A921AY06"/>
<name>A0A921AY06_9BACT</name>
<dbReference type="RefSeq" id="WP_304123131.1">
    <property type="nucleotide sequence ID" value="NZ_DYZA01000200.1"/>
</dbReference>
<organism evidence="1 2">
    <name type="scientific">Mailhella massiliensis</name>
    <dbReference type="NCBI Taxonomy" id="1903261"/>
    <lineage>
        <taxon>Bacteria</taxon>
        <taxon>Pseudomonadati</taxon>
        <taxon>Thermodesulfobacteriota</taxon>
        <taxon>Desulfovibrionia</taxon>
        <taxon>Desulfovibrionales</taxon>
        <taxon>Desulfovibrionaceae</taxon>
        <taxon>Mailhella</taxon>
    </lineage>
</organism>
<accession>A0A921AY06</accession>
<sequence length="161" mass="18161">MRIAWNITKKRGNLRPLLTYSVTLEDHEKALAMPPLRVRSSIPEPEESWREYCYPGEMERAEAPCPASCYELETPSHRGRSWPQTLRLPWRADNSYPEVEASFAALREAFEAQLAQACASEPMREEGSLASSESSRAFVAPAVLAERFLRIAGKNAESSFL</sequence>